<dbReference type="AlphaFoldDB" id="A0A7G2C0Z6"/>
<sequence length="154" mass="17676">MFRLNRLVLAISPFSLFLMDNKKNPQLKDLSIGVRGKTLSKMYKSLSATDRKKLQARADRHPSFKKKVKKPKANDKRRKYSGGDFAIFWKKNYSKVRKLPIKQRLPALGQLYALQKPINIAEELAKLSKKKPQPAKKQIKSKAKAAKKGKKSKK</sequence>
<dbReference type="Gene3D" id="1.10.30.10">
    <property type="entry name" value="High mobility group box domain"/>
    <property type="match status" value="1"/>
</dbReference>
<dbReference type="PANTHER" id="PTHR37564:SF1">
    <property type="entry name" value="DNA-ASSOCIATED PROTEIN, PUTATIVE-RELATED"/>
    <property type="match status" value="1"/>
</dbReference>
<dbReference type="VEuPathDB" id="TriTrypDB:ADEAN_000064200"/>
<evidence type="ECO:0000259" key="2">
    <source>
        <dbReference type="SMART" id="SM00398"/>
    </source>
</evidence>
<dbReference type="EMBL" id="LR877145">
    <property type="protein sequence ID" value="CAD2213205.1"/>
    <property type="molecule type" value="Genomic_DNA"/>
</dbReference>
<name>A0A7G2C0Z6_9TRYP</name>
<feature type="region of interest" description="Disordered" evidence="1">
    <location>
        <begin position="127"/>
        <end position="154"/>
    </location>
</feature>
<proteinExistence type="predicted"/>
<feature type="compositionally biased region" description="Basic and acidic residues" evidence="1">
    <location>
        <begin position="50"/>
        <end position="62"/>
    </location>
</feature>
<evidence type="ECO:0000313" key="4">
    <source>
        <dbReference type="Proteomes" id="UP000515908"/>
    </source>
</evidence>
<evidence type="ECO:0000313" key="3">
    <source>
        <dbReference type="EMBL" id="CAD2213205.1"/>
    </source>
</evidence>
<evidence type="ECO:0000256" key="1">
    <source>
        <dbReference type="SAM" id="MobiDB-lite"/>
    </source>
</evidence>
<feature type="region of interest" description="Disordered" evidence="1">
    <location>
        <begin position="50"/>
        <end position="78"/>
    </location>
</feature>
<dbReference type="Proteomes" id="UP000515908">
    <property type="component" value="Chromosome 01"/>
</dbReference>
<reference evidence="3 4" key="1">
    <citation type="submission" date="2020-08" db="EMBL/GenBank/DDBJ databases">
        <authorList>
            <person name="Newling K."/>
            <person name="Davey J."/>
            <person name="Forrester S."/>
        </authorList>
    </citation>
    <scope>NUCLEOTIDE SEQUENCE [LARGE SCALE GENOMIC DNA]</scope>
    <source>
        <strain evidence="4">Crithidia deanei Carvalho (ATCC PRA-265)</strain>
    </source>
</reference>
<dbReference type="SUPFAM" id="SSF47095">
    <property type="entry name" value="HMG-box"/>
    <property type="match status" value="1"/>
</dbReference>
<accession>A0A7G2C0Z6</accession>
<protein>
    <recommendedName>
        <fullName evidence="2">HMG box domain-containing protein</fullName>
    </recommendedName>
</protein>
<dbReference type="InterPro" id="IPR036910">
    <property type="entry name" value="HMG_box_dom_sf"/>
</dbReference>
<feature type="compositionally biased region" description="Basic residues" evidence="1">
    <location>
        <begin position="63"/>
        <end position="78"/>
    </location>
</feature>
<keyword evidence="4" id="KW-1185">Reference proteome</keyword>
<dbReference type="InterPro" id="IPR009071">
    <property type="entry name" value="HMG_box_dom"/>
</dbReference>
<organism evidence="3 4">
    <name type="scientific">Angomonas deanei</name>
    <dbReference type="NCBI Taxonomy" id="59799"/>
    <lineage>
        <taxon>Eukaryota</taxon>
        <taxon>Discoba</taxon>
        <taxon>Euglenozoa</taxon>
        <taxon>Kinetoplastea</taxon>
        <taxon>Metakinetoplastina</taxon>
        <taxon>Trypanosomatida</taxon>
        <taxon>Trypanosomatidae</taxon>
        <taxon>Strigomonadinae</taxon>
        <taxon>Angomonas</taxon>
    </lineage>
</organism>
<feature type="domain" description="HMG box" evidence="2">
    <location>
        <begin position="6"/>
        <end position="79"/>
    </location>
</feature>
<dbReference type="SMART" id="SM00398">
    <property type="entry name" value="HMG"/>
    <property type="match status" value="1"/>
</dbReference>
<gene>
    <name evidence="3" type="ORF">ADEAN_000064200</name>
</gene>
<dbReference type="InterPro" id="IPR052695">
    <property type="entry name" value="Kinetoplast-DNA-binding"/>
</dbReference>
<dbReference type="PANTHER" id="PTHR37564">
    <property type="entry name" value="KINETOPLAST DNA-ASSOCIATED PROTEIN"/>
    <property type="match status" value="1"/>
</dbReference>